<reference evidence="1 2" key="1">
    <citation type="journal article" date="2016" name="Environ. Microbiol.">
        <title>Genomic resolution of a cold subsurface aquifer community provides metabolic insights for novel microbes adapted to high CO concentrations.</title>
        <authorList>
            <person name="Probst A.J."/>
            <person name="Castelle C.J."/>
            <person name="Singh A."/>
            <person name="Brown C.T."/>
            <person name="Anantharaman K."/>
            <person name="Sharon I."/>
            <person name="Hug L.A."/>
            <person name="Burstein D."/>
            <person name="Emerson J.B."/>
            <person name="Thomas B.C."/>
            <person name="Banfield J.F."/>
        </authorList>
    </citation>
    <scope>NUCLEOTIDE SEQUENCE [LARGE SCALE GENOMIC DNA]</scope>
    <source>
        <strain evidence="1">CG1_02_38_46</strain>
    </source>
</reference>
<dbReference type="Proteomes" id="UP000182278">
    <property type="component" value="Unassembled WGS sequence"/>
</dbReference>
<evidence type="ECO:0000313" key="2">
    <source>
        <dbReference type="Proteomes" id="UP000182278"/>
    </source>
</evidence>
<accession>A0A1J4SHT2</accession>
<dbReference type="AlphaFoldDB" id="A0A1J4SHT2"/>
<organism evidence="1 2">
    <name type="scientific">Candidatus Desantisbacteria bacterium CG1_02_38_46</name>
    <dbReference type="NCBI Taxonomy" id="1817893"/>
    <lineage>
        <taxon>Bacteria</taxon>
        <taxon>Candidatus Desantisiibacteriota</taxon>
    </lineage>
</organism>
<protein>
    <submittedName>
        <fullName evidence="1">Uncharacterized protein</fullName>
    </submittedName>
</protein>
<dbReference type="STRING" id="1817893.AUJ66_00085"/>
<gene>
    <name evidence="1" type="ORF">AUJ66_00085</name>
</gene>
<comment type="caution">
    <text evidence="1">The sequence shown here is derived from an EMBL/GenBank/DDBJ whole genome shotgun (WGS) entry which is preliminary data.</text>
</comment>
<proteinExistence type="predicted"/>
<name>A0A1J4SHT2_9BACT</name>
<evidence type="ECO:0000313" key="1">
    <source>
        <dbReference type="EMBL" id="OIN98856.1"/>
    </source>
</evidence>
<dbReference type="EMBL" id="MNUO01000002">
    <property type="protein sequence ID" value="OIN98856.1"/>
    <property type="molecule type" value="Genomic_DNA"/>
</dbReference>
<sequence>MFKKMMVMVGIMLLPGIVFAQFGGMEEFKIKHNEFSVGANFINMKPINDYIGSYGFSAFGDMPLIFGYAQKNQIDNKTYWGIRFMTTLSGFAALIPNFLKREISSVDGTNKAEMSITMGEFLFEYEVLKFGGFFVNAGAGLGFGGTTLTLLGANSGKFWMASLLLKPQARAGYHFFEETGVGFILALNASYNYLPVVGWNSEAGSLPCPPGPGSSAPFDLSGLSVDVSITFPFTTK</sequence>